<dbReference type="Pfam" id="PF10033">
    <property type="entry name" value="ATG13"/>
    <property type="match status" value="1"/>
</dbReference>
<feature type="compositionally biased region" description="Basic and acidic residues" evidence="2">
    <location>
        <begin position="494"/>
        <end position="503"/>
    </location>
</feature>
<evidence type="ECO:0000256" key="1">
    <source>
        <dbReference type="ARBA" id="ARBA00023006"/>
    </source>
</evidence>
<dbReference type="OMA" id="PLYHAPY"/>
<dbReference type="EnsemblPlants" id="AUR62005944-RA">
    <property type="protein sequence ID" value="AUR62005944-RA:cds"/>
    <property type="gene ID" value="AUR62005944"/>
</dbReference>
<keyword evidence="1" id="KW-0072">Autophagy</keyword>
<dbReference type="GO" id="GO:0005829">
    <property type="term" value="C:cytosol"/>
    <property type="evidence" value="ECO:0007669"/>
    <property type="project" value="TreeGrafter"/>
</dbReference>
<organism evidence="4 5">
    <name type="scientific">Chenopodium quinoa</name>
    <name type="common">Quinoa</name>
    <dbReference type="NCBI Taxonomy" id="63459"/>
    <lineage>
        <taxon>Eukaryota</taxon>
        <taxon>Viridiplantae</taxon>
        <taxon>Streptophyta</taxon>
        <taxon>Embryophyta</taxon>
        <taxon>Tracheophyta</taxon>
        <taxon>Spermatophyta</taxon>
        <taxon>Magnoliopsida</taxon>
        <taxon>eudicotyledons</taxon>
        <taxon>Gunneridae</taxon>
        <taxon>Pentapetalae</taxon>
        <taxon>Caryophyllales</taxon>
        <taxon>Chenopodiaceae</taxon>
        <taxon>Chenopodioideae</taxon>
        <taxon>Atripliceae</taxon>
        <taxon>Chenopodium</taxon>
    </lineage>
</organism>
<protein>
    <recommendedName>
        <fullName evidence="3">Autophagy-related protein 13 N-terminal domain-containing protein</fullName>
    </recommendedName>
</protein>
<feature type="compositionally biased region" description="Low complexity" evidence="2">
    <location>
        <begin position="386"/>
        <end position="398"/>
    </location>
</feature>
<dbReference type="GO" id="GO:0000407">
    <property type="term" value="C:phagophore assembly site"/>
    <property type="evidence" value="ECO:0007669"/>
    <property type="project" value="TreeGrafter"/>
</dbReference>
<feature type="compositionally biased region" description="Low complexity" evidence="2">
    <location>
        <begin position="596"/>
        <end position="611"/>
    </location>
</feature>
<evidence type="ECO:0000259" key="3">
    <source>
        <dbReference type="Pfam" id="PF10033"/>
    </source>
</evidence>
<dbReference type="PANTHER" id="PTHR13430">
    <property type="match status" value="1"/>
</dbReference>
<dbReference type="InterPro" id="IPR040182">
    <property type="entry name" value="ATG13"/>
</dbReference>
<dbReference type="Gene3D" id="3.30.900.10">
    <property type="entry name" value="HORMA domain"/>
    <property type="match status" value="1"/>
</dbReference>
<keyword evidence="5" id="KW-1185">Reference proteome</keyword>
<feature type="region of interest" description="Disordered" evidence="2">
    <location>
        <begin position="376"/>
        <end position="471"/>
    </location>
</feature>
<dbReference type="GO" id="GO:1990316">
    <property type="term" value="C:Atg1/ULK1 kinase complex"/>
    <property type="evidence" value="ECO:0007669"/>
    <property type="project" value="InterPro"/>
</dbReference>
<feature type="region of interest" description="Disordered" evidence="2">
    <location>
        <begin position="592"/>
        <end position="611"/>
    </location>
</feature>
<evidence type="ECO:0000313" key="4">
    <source>
        <dbReference type="EnsemblPlants" id="AUR62005944-RA:cds"/>
    </source>
</evidence>
<feature type="domain" description="Autophagy-related protein 13 N-terminal" evidence="3">
    <location>
        <begin position="105"/>
        <end position="265"/>
    </location>
</feature>
<reference evidence="4" key="2">
    <citation type="submission" date="2021-03" db="UniProtKB">
        <authorList>
            <consortium name="EnsemblPlants"/>
        </authorList>
    </citation>
    <scope>IDENTIFICATION</scope>
</reference>
<evidence type="ECO:0000313" key="5">
    <source>
        <dbReference type="Proteomes" id="UP000596660"/>
    </source>
</evidence>
<dbReference type="GO" id="GO:0034497">
    <property type="term" value="P:protein localization to phagophore assembly site"/>
    <property type="evidence" value="ECO:0007669"/>
    <property type="project" value="TreeGrafter"/>
</dbReference>
<dbReference type="Proteomes" id="UP000596660">
    <property type="component" value="Unplaced"/>
</dbReference>
<sequence>MCFGPRFRGKSGVLIAFWSQLDDQNLEILWIRIVGFDCLGYSLWCFVIAVELIELKAGILHCVTPNITLADSENYGFPSEFFIGAWKIGADYLPVSSEGLARDRPAALEKLQSWHRNLMDPMVIDVIVIRRGLDGSSGNGYNYEQVFEEGAVETVIERWVVQYENHKTMPVQTRDVTSLYKKMYQKSIILFRSLCSMMRHLPAYRIFRNLSSSSQPSDVDVIYKVSSFSDPFSREEEQMMKQYSFNPVEAVNGRLSVSVNYRSDLSEFSLETSTSFPPVIISDYVGSPAIDPMRAFPSVEKVSHPISFSLKGARNACPMPSQRPHSWSSGIHSNAVHIKNYPLSGSPPAHRFSNDDPSLPTYMQGQRVQNYRMLGGHHKTNSYDESLSPPFSSSSSPPAYLFRYSPTQSRLRPESAPVTIPHPMLNRSPAYLSPNLSDPSRMNLPPFSPRSTKPEPSPHGSLSPSGNRLSKKFDALQPGELYSGTGNFSFGSKLTRDSKDESGRFSGLHSSSSSPRKAYSRSSSRSFQDELGVYDFSLPFDVDDVYTSDSQASQSVEPKKGSEFNSALSFGRKSQDAAVGALVHMLRTAPPLRQDSSSYSASSQSTQQGGSFGTASGFFMARDALEELKSYREMKDLLLSKSGNRVINREDLQAPP</sequence>
<dbReference type="GO" id="GO:0034727">
    <property type="term" value="P:piecemeal microautophagy of the nucleus"/>
    <property type="evidence" value="ECO:0007669"/>
    <property type="project" value="TreeGrafter"/>
</dbReference>
<feature type="region of interest" description="Disordered" evidence="2">
    <location>
        <begin position="486"/>
        <end position="526"/>
    </location>
</feature>
<dbReference type="AlphaFoldDB" id="A0A803L255"/>
<dbReference type="InterPro" id="IPR018731">
    <property type="entry name" value="Atg13_N"/>
</dbReference>
<dbReference type="GO" id="GO:0000423">
    <property type="term" value="P:mitophagy"/>
    <property type="evidence" value="ECO:0007669"/>
    <property type="project" value="TreeGrafter"/>
</dbReference>
<proteinExistence type="predicted"/>
<accession>A0A803L255</accession>
<name>A0A803L255_CHEQI</name>
<feature type="compositionally biased region" description="Low complexity" evidence="2">
    <location>
        <begin position="510"/>
        <end position="526"/>
    </location>
</feature>
<dbReference type="Gramene" id="AUR62005944-RA">
    <property type="protein sequence ID" value="AUR62005944-RA:cds"/>
    <property type="gene ID" value="AUR62005944"/>
</dbReference>
<evidence type="ECO:0000256" key="2">
    <source>
        <dbReference type="SAM" id="MobiDB-lite"/>
    </source>
</evidence>
<dbReference type="PANTHER" id="PTHR13430:SF4">
    <property type="entry name" value="AUTOPHAGY-RELATED PROTEIN 13"/>
    <property type="match status" value="1"/>
</dbReference>
<dbReference type="InterPro" id="IPR036570">
    <property type="entry name" value="HORMA_dom_sf"/>
</dbReference>
<reference evidence="4" key="1">
    <citation type="journal article" date="2017" name="Nature">
        <title>The genome of Chenopodium quinoa.</title>
        <authorList>
            <person name="Jarvis D.E."/>
            <person name="Ho Y.S."/>
            <person name="Lightfoot D.J."/>
            <person name="Schmoeckel S.M."/>
            <person name="Li B."/>
            <person name="Borm T.J.A."/>
            <person name="Ohyanagi H."/>
            <person name="Mineta K."/>
            <person name="Michell C.T."/>
            <person name="Saber N."/>
            <person name="Kharbatia N.M."/>
            <person name="Rupper R.R."/>
            <person name="Sharp A.R."/>
            <person name="Dally N."/>
            <person name="Boughton B.A."/>
            <person name="Woo Y.H."/>
            <person name="Gao G."/>
            <person name="Schijlen E.G.W.M."/>
            <person name="Guo X."/>
            <person name="Momin A.A."/>
            <person name="Negrao S."/>
            <person name="Al-Babili S."/>
            <person name="Gehring C."/>
            <person name="Roessner U."/>
            <person name="Jung C."/>
            <person name="Murphy K."/>
            <person name="Arold S.T."/>
            <person name="Gojobori T."/>
            <person name="van der Linden C.G."/>
            <person name="van Loo E.N."/>
            <person name="Jellen E.N."/>
            <person name="Maughan P.J."/>
            <person name="Tester M."/>
        </authorList>
    </citation>
    <scope>NUCLEOTIDE SEQUENCE [LARGE SCALE GENOMIC DNA]</scope>
    <source>
        <strain evidence="4">cv. PI 614886</strain>
    </source>
</reference>